<proteinExistence type="predicted"/>
<keyword evidence="2" id="KW-0472">Membrane</keyword>
<sequence length="152" mass="16503">MGGCSQCQEHEEFSRYCADTGFKELLRCTTNEKRADGWPVVLTYPYPPDVHIDDEEEPDTEAGALAGTGEAASGAGVGRPGSGLIRVVRSCTENTVEAHVQALAADMAEAEARSGGQLGGHMELFNFELIMVLLLGLALPVVYWRKIRIRHL</sequence>
<dbReference type="OrthoDB" id="541982at2759"/>
<feature type="region of interest" description="Disordered" evidence="1">
    <location>
        <begin position="51"/>
        <end position="80"/>
    </location>
</feature>
<keyword evidence="2" id="KW-0812">Transmembrane</keyword>
<name>A0A150GBQ4_GONPE</name>
<evidence type="ECO:0000313" key="3">
    <source>
        <dbReference type="EMBL" id="KXZ47264.1"/>
    </source>
</evidence>
<dbReference type="Proteomes" id="UP000075714">
    <property type="component" value="Unassembled WGS sequence"/>
</dbReference>
<feature type="compositionally biased region" description="Low complexity" evidence="1">
    <location>
        <begin position="62"/>
        <end position="74"/>
    </location>
</feature>
<dbReference type="AlphaFoldDB" id="A0A150GBQ4"/>
<comment type="caution">
    <text evidence="3">The sequence shown here is derived from an EMBL/GenBank/DDBJ whole genome shotgun (WGS) entry which is preliminary data.</text>
</comment>
<organism evidence="3 4">
    <name type="scientific">Gonium pectorale</name>
    <name type="common">Green alga</name>
    <dbReference type="NCBI Taxonomy" id="33097"/>
    <lineage>
        <taxon>Eukaryota</taxon>
        <taxon>Viridiplantae</taxon>
        <taxon>Chlorophyta</taxon>
        <taxon>core chlorophytes</taxon>
        <taxon>Chlorophyceae</taxon>
        <taxon>CS clade</taxon>
        <taxon>Chlamydomonadales</taxon>
        <taxon>Volvocaceae</taxon>
        <taxon>Gonium</taxon>
    </lineage>
</organism>
<evidence type="ECO:0000313" key="4">
    <source>
        <dbReference type="Proteomes" id="UP000075714"/>
    </source>
</evidence>
<evidence type="ECO:0000256" key="1">
    <source>
        <dbReference type="SAM" id="MobiDB-lite"/>
    </source>
</evidence>
<feature type="transmembrane region" description="Helical" evidence="2">
    <location>
        <begin position="124"/>
        <end position="144"/>
    </location>
</feature>
<protein>
    <submittedName>
        <fullName evidence="3">Uncharacterized protein</fullName>
    </submittedName>
</protein>
<dbReference type="EMBL" id="LSYV01000037">
    <property type="protein sequence ID" value="KXZ47264.1"/>
    <property type="molecule type" value="Genomic_DNA"/>
</dbReference>
<evidence type="ECO:0000256" key="2">
    <source>
        <dbReference type="SAM" id="Phobius"/>
    </source>
</evidence>
<reference evidence="4" key="1">
    <citation type="journal article" date="2016" name="Nat. Commun.">
        <title>The Gonium pectorale genome demonstrates co-option of cell cycle regulation during the evolution of multicellularity.</title>
        <authorList>
            <person name="Hanschen E.R."/>
            <person name="Marriage T.N."/>
            <person name="Ferris P.J."/>
            <person name="Hamaji T."/>
            <person name="Toyoda A."/>
            <person name="Fujiyama A."/>
            <person name="Neme R."/>
            <person name="Noguchi H."/>
            <person name="Minakuchi Y."/>
            <person name="Suzuki M."/>
            <person name="Kawai-Toyooka H."/>
            <person name="Smith D.R."/>
            <person name="Sparks H."/>
            <person name="Anderson J."/>
            <person name="Bakaric R."/>
            <person name="Luria V."/>
            <person name="Karger A."/>
            <person name="Kirschner M.W."/>
            <person name="Durand P.M."/>
            <person name="Michod R.E."/>
            <person name="Nozaki H."/>
            <person name="Olson B.J."/>
        </authorList>
    </citation>
    <scope>NUCLEOTIDE SEQUENCE [LARGE SCALE GENOMIC DNA]</scope>
    <source>
        <strain evidence="4">NIES-2863</strain>
    </source>
</reference>
<keyword evidence="2" id="KW-1133">Transmembrane helix</keyword>
<gene>
    <name evidence="3" type="ORF">GPECTOR_36g117</name>
</gene>
<accession>A0A150GBQ4</accession>
<keyword evidence="4" id="KW-1185">Reference proteome</keyword>